<name>A0A3N1CZZ8_9ACTN</name>
<evidence type="ECO:0000259" key="6">
    <source>
        <dbReference type="Pfam" id="PF20703"/>
    </source>
</evidence>
<evidence type="ECO:0000256" key="2">
    <source>
        <dbReference type="ARBA" id="ARBA00022737"/>
    </source>
</evidence>
<dbReference type="InterPro" id="IPR015943">
    <property type="entry name" value="WD40/YVTN_repeat-like_dom_sf"/>
</dbReference>
<evidence type="ECO:0000256" key="5">
    <source>
        <dbReference type="SAM" id="Phobius"/>
    </source>
</evidence>
<keyword evidence="5" id="KW-1133">Transmembrane helix</keyword>
<dbReference type="SUPFAM" id="SSF50998">
    <property type="entry name" value="Quinoprotein alcohol dehydrogenase-like"/>
    <property type="match status" value="2"/>
</dbReference>
<organism evidence="7 8">
    <name type="scientific">Actinocorallia herbida</name>
    <dbReference type="NCBI Taxonomy" id="58109"/>
    <lineage>
        <taxon>Bacteria</taxon>
        <taxon>Bacillati</taxon>
        <taxon>Actinomycetota</taxon>
        <taxon>Actinomycetes</taxon>
        <taxon>Streptosporangiales</taxon>
        <taxon>Thermomonosporaceae</taxon>
        <taxon>Actinocorallia</taxon>
    </lineage>
</organism>
<dbReference type="PANTHER" id="PTHR19848:SF8">
    <property type="entry name" value="F-BOX AND WD REPEAT DOMAIN CONTAINING 7"/>
    <property type="match status" value="1"/>
</dbReference>
<dbReference type="Proteomes" id="UP000272400">
    <property type="component" value="Unassembled WGS sequence"/>
</dbReference>
<dbReference type="RefSeq" id="WP_123666208.1">
    <property type="nucleotide sequence ID" value="NZ_RJKE01000001.1"/>
</dbReference>
<dbReference type="PROSITE" id="PS50082">
    <property type="entry name" value="WD_REPEATS_2"/>
    <property type="match status" value="3"/>
</dbReference>
<accession>A0A3N1CZZ8</accession>
<dbReference type="PROSITE" id="PS50294">
    <property type="entry name" value="WD_REPEATS_REGION"/>
    <property type="match status" value="2"/>
</dbReference>
<protein>
    <submittedName>
        <fullName evidence="7">WD40 repeat protein</fullName>
    </submittedName>
</protein>
<feature type="repeat" description="WD" evidence="3">
    <location>
        <begin position="835"/>
        <end position="876"/>
    </location>
</feature>
<dbReference type="EMBL" id="RJKE01000001">
    <property type="protein sequence ID" value="ROO86849.1"/>
    <property type="molecule type" value="Genomic_DNA"/>
</dbReference>
<feature type="transmembrane region" description="Helical" evidence="5">
    <location>
        <begin position="559"/>
        <end position="582"/>
    </location>
</feature>
<sequence length="1285" mass="133380">MRAETDPRTLLNERLRELREEAGLSVRGLVIASARTPARRPGETAVALKRSTIADMTGLTRPVLPEPANFEVFVDTCLRVAAAKGRTLRPEFADRQVWDRLYREVGERLRGVQTATPAPSDAPCPYRGLDPFRPQDAADYFGRDDLVALLRDRYADQSGKAEPLLVTGASGAGKSSLLRAGLVPFLLRGRPPADGAPAHVLLDAGPSPVRTLLNALAPWTSEVEPAAVQTALAGRPGPPLAVIVDQFERVFAAPREERMRLLALLAALCGGDRPAAVVVLGLRADFFGHCSAHPELVPALAHPLVVPPMREDELRAAIEGPAGRAGLTLEPGLADLLLEDLGEAPGRTADAGVLPLLSHALKATWERRERGTLTLAGYRATGGVSRALARTADALVDGLDQTERGHARRLLTGLVRIGDGTPDTGRIVPRARLLPAPDAPEHSAASAVLDLLVTARLVTADEGAVRLAHESLPRWWTRLRGWLDADRAALLARQRLDARAREWDEYGRDPDGLLRGARLDEAKEAVSGHPSGAVTAEFLERSALSEAGRARAAERRKRLSMAAIATLAALVMLLAGAGAIAYRAADEAGARGREAVSLLLAGKADQTRATDPDLAGGLALTAWHYSHTDEARFSLASSAASPTRLTVDTGDGEVLAVAFGADGSVVTGGLDGVAQAWDPDSGRPLGEPLTDFSGGVLPVVFSADGSRFATGEGGENDTGAVRVWDAKTRSPVGGRLKPGSPDIAAVAFRADGSVAIGDAKGAVEVWDVATGRRVGEPSRVAAEPWAMAFSRDGRRLAVGEYAGPPPDGGGDTRPARIRIWDVDTRRALGSPFDLVQASKDRFQALAFSPDGATLAIGGDDGVITLWDATAHRVLGTLRGHVGAARALAFGPDGTALASGGADGTVRVWDVARRLQTGGVLRGNGSEVVTVAFAPDGGSIAGADLGGVLRVWAAPTVLGGTAHLAVSADGRVLAICDQEGDTTVFDASGDPLARPFRVATSGVTVALSPDGSVLAALDGDRITRWSAANGAALGAPLEIPADALSTGPAALAFADGGRSLALVSSGGKLVVWDTASGAPEGGPKTVHGERPLSSAEFSRDGDTLVTAEAGTVTRWRTSTGTPLGDPLVVTDTHDVFGASLSPDGSILAVSDASDDSAVTLWDTASARPLGSPLRLGKSAASDAVAGAFFSADSATLGIVQSSGHVRLWDVRARRELTDPLPLGPGPAAALFAPGPALVVATDRTWRWPLAPPGSPSSTACRALGPLTPAEWTAHLPDAEDYAPLCR</sequence>
<dbReference type="Gene3D" id="2.130.10.10">
    <property type="entry name" value="YVTN repeat-like/Quinoprotein amine dehydrogenase"/>
    <property type="match status" value="4"/>
</dbReference>
<feature type="repeat" description="WD" evidence="3">
    <location>
        <begin position="877"/>
        <end position="910"/>
    </location>
</feature>
<dbReference type="SMART" id="SM00320">
    <property type="entry name" value="WD40"/>
    <property type="match status" value="10"/>
</dbReference>
<keyword evidence="5" id="KW-0812">Transmembrane</keyword>
<proteinExistence type="predicted"/>
<dbReference type="InterPro" id="IPR019775">
    <property type="entry name" value="WD40_repeat_CS"/>
</dbReference>
<keyword evidence="2" id="KW-0677">Repeat</keyword>
<dbReference type="InterPro" id="IPR027417">
    <property type="entry name" value="P-loop_NTPase"/>
</dbReference>
<reference evidence="7 8" key="1">
    <citation type="submission" date="2018-11" db="EMBL/GenBank/DDBJ databases">
        <title>Sequencing the genomes of 1000 actinobacteria strains.</title>
        <authorList>
            <person name="Klenk H.-P."/>
        </authorList>
    </citation>
    <scope>NUCLEOTIDE SEQUENCE [LARGE SCALE GENOMIC DNA]</scope>
    <source>
        <strain evidence="7 8">DSM 44254</strain>
    </source>
</reference>
<feature type="repeat" description="WD" evidence="3">
    <location>
        <begin position="920"/>
        <end position="951"/>
    </location>
</feature>
<dbReference type="InterPro" id="IPR001680">
    <property type="entry name" value="WD40_rpt"/>
</dbReference>
<keyword evidence="8" id="KW-1185">Reference proteome</keyword>
<dbReference type="InterPro" id="IPR011047">
    <property type="entry name" value="Quinoprotein_ADH-like_sf"/>
</dbReference>
<evidence type="ECO:0000256" key="3">
    <source>
        <dbReference type="PROSITE-ProRule" id="PRU00221"/>
    </source>
</evidence>
<evidence type="ECO:0000313" key="8">
    <source>
        <dbReference type="Proteomes" id="UP000272400"/>
    </source>
</evidence>
<feature type="region of interest" description="Disordered" evidence="4">
    <location>
        <begin position="1078"/>
        <end position="1099"/>
    </location>
</feature>
<feature type="domain" description="Novel STAND NTPase 1" evidence="6">
    <location>
        <begin position="125"/>
        <end position="511"/>
    </location>
</feature>
<dbReference type="SUPFAM" id="SSF52540">
    <property type="entry name" value="P-loop containing nucleoside triphosphate hydrolases"/>
    <property type="match status" value="1"/>
</dbReference>
<dbReference type="InterPro" id="IPR049052">
    <property type="entry name" value="nSTAND1"/>
</dbReference>
<evidence type="ECO:0000256" key="4">
    <source>
        <dbReference type="SAM" id="MobiDB-lite"/>
    </source>
</evidence>
<evidence type="ECO:0000256" key="1">
    <source>
        <dbReference type="ARBA" id="ARBA00022574"/>
    </source>
</evidence>
<dbReference type="CDD" id="cd00200">
    <property type="entry name" value="WD40"/>
    <property type="match status" value="1"/>
</dbReference>
<comment type="caution">
    <text evidence="7">The sequence shown here is derived from an EMBL/GenBank/DDBJ whole genome shotgun (WGS) entry which is preliminary data.</text>
</comment>
<dbReference type="OrthoDB" id="414967at2"/>
<gene>
    <name evidence="7" type="ORF">EDD29_4431</name>
</gene>
<evidence type="ECO:0000313" key="7">
    <source>
        <dbReference type="EMBL" id="ROO86849.1"/>
    </source>
</evidence>
<dbReference type="PROSITE" id="PS00678">
    <property type="entry name" value="WD_REPEATS_1"/>
    <property type="match status" value="1"/>
</dbReference>
<keyword evidence="1 3" id="KW-0853">WD repeat</keyword>
<dbReference type="Pfam" id="PF20703">
    <property type="entry name" value="nSTAND1"/>
    <property type="match status" value="1"/>
</dbReference>
<dbReference type="Pfam" id="PF00400">
    <property type="entry name" value="WD40"/>
    <property type="match status" value="3"/>
</dbReference>
<keyword evidence="5" id="KW-0472">Membrane</keyword>
<dbReference type="PANTHER" id="PTHR19848">
    <property type="entry name" value="WD40 REPEAT PROTEIN"/>
    <property type="match status" value="1"/>
</dbReference>